<protein>
    <submittedName>
        <fullName evidence="1">Uncharacterized protein</fullName>
    </submittedName>
</protein>
<dbReference type="EMBL" id="CM004392">
    <property type="protein sequence ID" value="OAY46561.1"/>
    <property type="molecule type" value="Genomic_DNA"/>
</dbReference>
<reference evidence="1" key="1">
    <citation type="submission" date="2016-02" db="EMBL/GenBank/DDBJ databases">
        <title>WGS assembly of Manihot esculenta.</title>
        <authorList>
            <person name="Bredeson J.V."/>
            <person name="Prochnik S.E."/>
            <person name="Lyons J.B."/>
            <person name="Schmutz J."/>
            <person name="Grimwood J."/>
            <person name="Vrebalov J."/>
            <person name="Bart R.S."/>
            <person name="Amuge T."/>
            <person name="Ferguson M.E."/>
            <person name="Green R."/>
            <person name="Putnam N."/>
            <person name="Stites J."/>
            <person name="Rounsley S."/>
            <person name="Rokhsar D.S."/>
        </authorList>
    </citation>
    <scope>NUCLEOTIDE SEQUENCE [LARGE SCALE GENOMIC DNA]</scope>
    <source>
        <tissue evidence="1">Leaf</tissue>
    </source>
</reference>
<accession>A0A2C9VLV7</accession>
<name>A0A2C9VLV7_MANES</name>
<organism evidence="1">
    <name type="scientific">Manihot esculenta</name>
    <name type="common">Cassava</name>
    <name type="synonym">Jatropha manihot</name>
    <dbReference type="NCBI Taxonomy" id="3983"/>
    <lineage>
        <taxon>Eukaryota</taxon>
        <taxon>Viridiplantae</taxon>
        <taxon>Streptophyta</taxon>
        <taxon>Embryophyta</taxon>
        <taxon>Tracheophyta</taxon>
        <taxon>Spermatophyta</taxon>
        <taxon>Magnoliopsida</taxon>
        <taxon>eudicotyledons</taxon>
        <taxon>Gunneridae</taxon>
        <taxon>Pentapetalae</taxon>
        <taxon>rosids</taxon>
        <taxon>fabids</taxon>
        <taxon>Malpighiales</taxon>
        <taxon>Euphorbiaceae</taxon>
        <taxon>Crotonoideae</taxon>
        <taxon>Manihoteae</taxon>
        <taxon>Manihot</taxon>
    </lineage>
</organism>
<evidence type="ECO:0000313" key="1">
    <source>
        <dbReference type="EMBL" id="OAY46561.1"/>
    </source>
</evidence>
<proteinExistence type="predicted"/>
<gene>
    <name evidence="1" type="ORF">MANES_06G009300</name>
</gene>
<sequence length="37" mass="4345">MSEIQRRNGKEEKKSVIESNCYVTESRIMDLSFSCFV</sequence>
<dbReference type="AlphaFoldDB" id="A0A2C9VLV7"/>